<feature type="chain" id="PRO_5047427113" description="Lipoprotein" evidence="1">
    <location>
        <begin position="18"/>
        <end position="161"/>
    </location>
</feature>
<dbReference type="RefSeq" id="WP_168238230.1">
    <property type="nucleotide sequence ID" value="NZ_CP050995.1"/>
</dbReference>
<reference evidence="2 3" key="1">
    <citation type="submission" date="2019-09" db="EMBL/GenBank/DDBJ databases">
        <title>FDA dAtabase for Regulatory Grade micrObial Sequences (FDA-ARGOS): Supporting development and validation of Infectious Disease Dx tests.</title>
        <authorList>
            <person name="Sciortino C."/>
            <person name="Tallon L."/>
            <person name="Sadzewicz L."/>
            <person name="Vavikolanu K."/>
            <person name="Mehta A."/>
            <person name="Aluvathingal J."/>
            <person name="Nadendla S."/>
            <person name="Nandy P."/>
            <person name="Geyer C."/>
            <person name="Yan Y."/>
            <person name="Sichtig H."/>
        </authorList>
    </citation>
    <scope>NUCLEOTIDE SEQUENCE [LARGE SCALE GENOMIC DNA]</scope>
    <source>
        <strain evidence="2 3">FDAARGOS_636</strain>
    </source>
</reference>
<evidence type="ECO:0000313" key="3">
    <source>
        <dbReference type="Proteomes" id="UP000501570"/>
    </source>
</evidence>
<dbReference type="EMBL" id="CP050995">
    <property type="protein sequence ID" value="QIY90664.1"/>
    <property type="molecule type" value="Genomic_DNA"/>
</dbReference>
<sequence>MKMKLIGKGLLSTVLMSAIVLTGCSRSNDENSDELRSDKVKATITVSKEFVKADGYKMSVTATGVTNTTGKFTDWLVNGQRKTGINLELGTDDFAGGKTVTIESTDDVISGLVSIDAFAGATPFTISHKVEKGGKVRSEGTNEQVKMGQDPTFMRSANLND</sequence>
<keyword evidence="1" id="KW-0732">Signal</keyword>
<organism evidence="2 3">
    <name type="scientific">Chryseobacterium gallinarum</name>
    <dbReference type="NCBI Taxonomy" id="1324352"/>
    <lineage>
        <taxon>Bacteria</taxon>
        <taxon>Pseudomonadati</taxon>
        <taxon>Bacteroidota</taxon>
        <taxon>Flavobacteriia</taxon>
        <taxon>Flavobacteriales</taxon>
        <taxon>Weeksellaceae</taxon>
        <taxon>Chryseobacterium group</taxon>
        <taxon>Chryseobacterium</taxon>
    </lineage>
</organism>
<dbReference type="PROSITE" id="PS51257">
    <property type="entry name" value="PROKAR_LIPOPROTEIN"/>
    <property type="match status" value="1"/>
</dbReference>
<dbReference type="Proteomes" id="UP000501570">
    <property type="component" value="Chromosome"/>
</dbReference>
<evidence type="ECO:0008006" key="4">
    <source>
        <dbReference type="Google" id="ProtNLM"/>
    </source>
</evidence>
<name>A0ABX6KS40_CHRGL</name>
<evidence type="ECO:0000313" key="2">
    <source>
        <dbReference type="EMBL" id="QIY90664.1"/>
    </source>
</evidence>
<evidence type="ECO:0000256" key="1">
    <source>
        <dbReference type="SAM" id="SignalP"/>
    </source>
</evidence>
<proteinExistence type="predicted"/>
<keyword evidence="3" id="KW-1185">Reference proteome</keyword>
<protein>
    <recommendedName>
        <fullName evidence="4">Lipoprotein</fullName>
    </recommendedName>
</protein>
<accession>A0ABX6KS40</accession>
<gene>
    <name evidence="2" type="ORF">FOB44_08275</name>
</gene>
<feature type="signal peptide" evidence="1">
    <location>
        <begin position="1"/>
        <end position="17"/>
    </location>
</feature>